<dbReference type="Pfam" id="PF07717">
    <property type="entry name" value="OB_NTP_bind"/>
    <property type="match status" value="1"/>
</dbReference>
<evidence type="ECO:0000259" key="6">
    <source>
        <dbReference type="PROSITE" id="PS51192"/>
    </source>
</evidence>
<name>A0A2K9AED6_9GAMM</name>
<dbReference type="InterPro" id="IPR001650">
    <property type="entry name" value="Helicase_C-like"/>
</dbReference>
<dbReference type="GO" id="GO:0005524">
    <property type="term" value="F:ATP binding"/>
    <property type="evidence" value="ECO:0007669"/>
    <property type="project" value="UniProtKB-KW"/>
</dbReference>
<proteinExistence type="predicted"/>
<feature type="region of interest" description="Disordered" evidence="5">
    <location>
        <begin position="1"/>
        <end position="31"/>
    </location>
</feature>
<dbReference type="GO" id="GO:0003723">
    <property type="term" value="F:RNA binding"/>
    <property type="evidence" value="ECO:0007669"/>
    <property type="project" value="TreeGrafter"/>
</dbReference>
<dbReference type="Gene3D" id="1.20.120.1080">
    <property type="match status" value="1"/>
</dbReference>
<dbReference type="InterPro" id="IPR024590">
    <property type="entry name" value="HrpA_C"/>
</dbReference>
<evidence type="ECO:0000313" key="9">
    <source>
        <dbReference type="Proteomes" id="UP000232693"/>
    </source>
</evidence>
<keyword evidence="9" id="KW-1185">Reference proteome</keyword>
<dbReference type="CDD" id="cd18791">
    <property type="entry name" value="SF2_C_RHA"/>
    <property type="match status" value="1"/>
</dbReference>
<dbReference type="PANTHER" id="PTHR18934:SF99">
    <property type="entry name" value="ATP-DEPENDENT RNA HELICASE DHX37-RELATED"/>
    <property type="match status" value="1"/>
</dbReference>
<dbReference type="KEGG" id="kpd:CW740_05565"/>
<dbReference type="InterPro" id="IPR007502">
    <property type="entry name" value="Helicase-assoc_dom"/>
</dbReference>
<dbReference type="Pfam" id="PF04408">
    <property type="entry name" value="WHD_HA2"/>
    <property type="match status" value="1"/>
</dbReference>
<dbReference type="PANTHER" id="PTHR18934">
    <property type="entry name" value="ATP-DEPENDENT RNA HELICASE"/>
    <property type="match status" value="1"/>
</dbReference>
<dbReference type="SMART" id="SM00847">
    <property type="entry name" value="HA2"/>
    <property type="match status" value="1"/>
</dbReference>
<dbReference type="Pfam" id="PF11898">
    <property type="entry name" value="DUF3418"/>
    <property type="match status" value="1"/>
</dbReference>
<evidence type="ECO:0000313" key="8">
    <source>
        <dbReference type="EMBL" id="AUD78746.1"/>
    </source>
</evidence>
<dbReference type="OrthoDB" id="9805617at2"/>
<dbReference type="InterPro" id="IPR010222">
    <property type="entry name" value="RNA_helicase_HrpA"/>
</dbReference>
<evidence type="ECO:0000256" key="1">
    <source>
        <dbReference type="ARBA" id="ARBA00022741"/>
    </source>
</evidence>
<dbReference type="SMART" id="SM00382">
    <property type="entry name" value="AAA"/>
    <property type="match status" value="1"/>
</dbReference>
<dbReference type="InterPro" id="IPR011709">
    <property type="entry name" value="DEAD-box_helicase_OB_fold"/>
</dbReference>
<dbReference type="InterPro" id="IPR011545">
    <property type="entry name" value="DEAD/DEAH_box_helicase_dom"/>
</dbReference>
<evidence type="ECO:0000256" key="4">
    <source>
        <dbReference type="ARBA" id="ARBA00022840"/>
    </source>
</evidence>
<dbReference type="PROSITE" id="PS51192">
    <property type="entry name" value="HELICASE_ATP_BIND_1"/>
    <property type="match status" value="1"/>
</dbReference>
<protein>
    <submittedName>
        <fullName evidence="8">ATP-dependent RNA helicase HrpA</fullName>
    </submittedName>
</protein>
<dbReference type="InterPro" id="IPR014001">
    <property type="entry name" value="Helicase_ATP-bd"/>
</dbReference>
<evidence type="ECO:0000256" key="3">
    <source>
        <dbReference type="ARBA" id="ARBA00022806"/>
    </source>
</evidence>
<evidence type="ECO:0000256" key="5">
    <source>
        <dbReference type="SAM" id="MobiDB-lite"/>
    </source>
</evidence>
<keyword evidence="2" id="KW-0378">Hydrolase</keyword>
<evidence type="ECO:0000259" key="7">
    <source>
        <dbReference type="PROSITE" id="PS51194"/>
    </source>
</evidence>
<keyword evidence="3 8" id="KW-0347">Helicase</keyword>
<evidence type="ECO:0000256" key="2">
    <source>
        <dbReference type="ARBA" id="ARBA00022801"/>
    </source>
</evidence>
<dbReference type="SUPFAM" id="SSF52540">
    <property type="entry name" value="P-loop containing nucleoside triphosphate hydrolases"/>
    <property type="match status" value="1"/>
</dbReference>
<sequence length="1319" mass="151183">MSKIPNDSSNEPSSKPGIEHNKNSNQKNPPIQKLIAEQLADCQLVDQFELSKLKSVITKRQKNNQPVSKLTEKAQKLLDDSKRIVEQRKNIIPTDIEFDLALPVCQARDDVRKAIEENQVVVIAGETGSGKTTQLPKICLQLGLGVHGKIGHTQPRRVAATSVARRIAEELKANLGEVVGYSIRFNDQSNPITPVRVMTDGILLNEITHDPLLRQYDTLIIDEAHERSLNIDFLLGYIKNILPKRPDLKVIITSATIDVERFARHFEIDGKPAPILEISGRTYPVDVWYRPDDEENPSPQVERIGHAVDELINYAPGDILIFLSGEAEIREKAKFLRKERFQGCEVLPLYARLSMREQEKIFHPSGGKRRIILSTNVAETSVTVPGIRFVIDPGFARISRYSVRNKIQRLPIEKISQASANQRKGRCGRIADGVCIRLYEEEDFLNRPEFTDAEILRTNLAAVILQMKQLGLGDIEAFPFIDEPAPKQISDGLNLLSELQAVDGKKQLTAIGRKMARLPIEPRLARILLAAQNESCVREALILTAFLSVKDPREWPFEKKELAQQKHAKYRHPQSDFIAIINLWDHLHEQQDDLSNNAFRRYCQEELINFNAYREWRSTYRQLKTLVKSEHHQTQKQAEPINPDDKVYYAKLHSILLTGLLSFIGQKDIEKGYLGTRQTRFMIHPQSANFKKQPPWVMAFEIVETTQNYARLTAMIETPWIERIGGHLIKSHYFDAHWEKKRGTVVASLQQTLLGLKVVSNRTVDYSAVEPELCRELFILHGLVRRELDARHEFQQKNEQLWNEVEQEVAKARQADMRADERDLVAWFDKRLPENICNVKQLNQWLKKSKQQNNQLLSLSKDVLFKAEEQDANLYPETLMVKSIELPLSYHFEPGHPQDGVTVKMPLSLSQQFKDSDFERLVPGLLEEKIEFMLRSLPKRFRKNFVPIPQFAQACYEQVLEQQGSLIDIISRHLFKMTGVILPKEAWQELSLPEHYLMRFDIVDDKGKTLKSGRSLEQSQDIKKAKIDVSKKQNSKPQTYTSWPDDFVKEGMVEEAGTKIPVTYALEDCGDKVRAIAVVNKKQAQNVHVRGVCRLLALEKASLLGYMKKKYHNKQKLILSVSTLGNVDELIDDAAMACLRAIVENEIPYNKNEYQTISQRTEKELVPATTAMLDDLVQVLQLRASVLADAKGMGNSLTSTRKDIIGQCDYLFQPGFCFRFGGEKIKDFKRYLSAIEKRIERAKLNPLKEAESLIVISDWVDVRESLGKDKAIPAFEVDEFNWMLEEFRISLFAQGQKTRFPISAKRLQKQLDELEKIYY</sequence>
<dbReference type="Proteomes" id="UP000232693">
    <property type="component" value="Chromosome"/>
</dbReference>
<dbReference type="FunFam" id="1.20.120.1080:FF:000005">
    <property type="entry name" value="ATP-dependent helicase HrpA"/>
    <property type="match status" value="1"/>
</dbReference>
<dbReference type="PROSITE" id="PS51194">
    <property type="entry name" value="HELICASE_CTER"/>
    <property type="match status" value="1"/>
</dbReference>
<dbReference type="RefSeq" id="WP_106646600.1">
    <property type="nucleotide sequence ID" value="NZ_BMGO01000001.1"/>
</dbReference>
<feature type="domain" description="Helicase ATP-binding" evidence="6">
    <location>
        <begin position="112"/>
        <end position="275"/>
    </location>
</feature>
<dbReference type="Pfam" id="PF00270">
    <property type="entry name" value="DEAD"/>
    <property type="match status" value="1"/>
</dbReference>
<dbReference type="SMART" id="SM00487">
    <property type="entry name" value="DEXDc"/>
    <property type="match status" value="1"/>
</dbReference>
<keyword evidence="1" id="KW-0547">Nucleotide-binding</keyword>
<dbReference type="NCBIfam" id="TIGR01967">
    <property type="entry name" value="DEAH_box_HrpA"/>
    <property type="match status" value="1"/>
</dbReference>
<dbReference type="GO" id="GO:0003724">
    <property type="term" value="F:RNA helicase activity"/>
    <property type="evidence" value="ECO:0007669"/>
    <property type="project" value="InterPro"/>
</dbReference>
<dbReference type="Pfam" id="PF21010">
    <property type="entry name" value="HA2_C"/>
    <property type="match status" value="1"/>
</dbReference>
<feature type="domain" description="Helicase C-terminal" evidence="7">
    <location>
        <begin position="307"/>
        <end position="471"/>
    </location>
</feature>
<reference evidence="8 9" key="1">
    <citation type="submission" date="2017-12" db="EMBL/GenBank/DDBJ databases">
        <title>Kangiella profundi FT102 completed genome.</title>
        <authorList>
            <person name="Xu J."/>
            <person name="Wang J."/>
            <person name="Lu Y."/>
        </authorList>
    </citation>
    <scope>NUCLEOTIDE SEQUENCE [LARGE SCALE GENOMIC DNA]</scope>
    <source>
        <strain evidence="8 9">FT102</strain>
    </source>
</reference>
<feature type="compositionally biased region" description="Polar residues" evidence="5">
    <location>
        <begin position="1"/>
        <end position="13"/>
    </location>
</feature>
<dbReference type="GO" id="GO:0016787">
    <property type="term" value="F:hydrolase activity"/>
    <property type="evidence" value="ECO:0007669"/>
    <property type="project" value="UniProtKB-KW"/>
</dbReference>
<keyword evidence="4" id="KW-0067">ATP-binding</keyword>
<dbReference type="Gene3D" id="3.40.50.300">
    <property type="entry name" value="P-loop containing nucleotide triphosphate hydrolases"/>
    <property type="match status" value="2"/>
</dbReference>
<dbReference type="SMART" id="SM00490">
    <property type="entry name" value="HELICc"/>
    <property type="match status" value="1"/>
</dbReference>
<organism evidence="8 9">
    <name type="scientific">Kangiella profundi</name>
    <dbReference type="NCBI Taxonomy" id="1561924"/>
    <lineage>
        <taxon>Bacteria</taxon>
        <taxon>Pseudomonadati</taxon>
        <taxon>Pseudomonadota</taxon>
        <taxon>Gammaproteobacteria</taxon>
        <taxon>Kangiellales</taxon>
        <taxon>Kangiellaceae</taxon>
        <taxon>Kangiella</taxon>
    </lineage>
</organism>
<dbReference type="Pfam" id="PF00271">
    <property type="entry name" value="Helicase_C"/>
    <property type="match status" value="1"/>
</dbReference>
<dbReference type="InterPro" id="IPR027417">
    <property type="entry name" value="P-loop_NTPase"/>
</dbReference>
<gene>
    <name evidence="8" type="primary">hrpA</name>
    <name evidence="8" type="ORF">CW740_05565</name>
</gene>
<dbReference type="InterPro" id="IPR048333">
    <property type="entry name" value="HA2_WH"/>
</dbReference>
<dbReference type="EMBL" id="CP025120">
    <property type="protein sequence ID" value="AUD78746.1"/>
    <property type="molecule type" value="Genomic_DNA"/>
</dbReference>
<dbReference type="InterPro" id="IPR003593">
    <property type="entry name" value="AAA+_ATPase"/>
</dbReference>
<accession>A0A2K9AED6</accession>